<feature type="region of interest" description="Disordered" evidence="1">
    <location>
        <begin position="366"/>
        <end position="401"/>
    </location>
</feature>
<comment type="caution">
    <text evidence="2">The sequence shown here is derived from an EMBL/GenBank/DDBJ whole genome shotgun (WGS) entry which is preliminary data.</text>
</comment>
<reference evidence="2" key="2">
    <citation type="journal article" date="2019" name="IMA Fungus">
        <title>Genome sequencing and comparison of five Tilletia species to identify candidate genes for the detection of regulated species infecting wheat.</title>
        <authorList>
            <person name="Nguyen H.D.T."/>
            <person name="Sultana T."/>
            <person name="Kesanakurti P."/>
            <person name="Hambleton S."/>
        </authorList>
    </citation>
    <scope>NUCLEOTIDE SEQUENCE</scope>
    <source>
        <strain evidence="2">DAOMC 236416</strain>
    </source>
</reference>
<feature type="compositionally biased region" description="Basic and acidic residues" evidence="1">
    <location>
        <begin position="85"/>
        <end position="102"/>
    </location>
</feature>
<name>A0A177T9U9_9BASI</name>
<sequence>MNSLDAARDRPLSTVEEAAVLGTFAHYTTGIFSQGDVSSALDDMDLPPSSGRIIRAAASQLDQVRDGKVQLEQWSDQILPSTHSQESRETLDGLRGAMERSRAAATVSGLLRGTLSTPSGNSSASNSSAQPSRNLHADPTLSYSPSPPSTPSTPSTPLLSQASPSNRASATPDIRLPATDRTPPCAQPQAAHKRARSPSMSPSLSPLSSPSTSPSTLSAKNQPLPSGPSSSNTSWPTSIELVGGPAQYYRGPLSAAEVRALLDKELSENARVALTGFHSGYLRCYHFIGLFKPVNEKRKGKKPEGGRIMEELERWRCRACHRDLHTPQGQVSNLGTHLFGVKDRDGTVSRVGCLDIRAADPIEAFEPPLRDSSNALVREGANKRYPKPRSSRSKASMSKGL</sequence>
<feature type="compositionally biased region" description="Low complexity" evidence="1">
    <location>
        <begin position="152"/>
        <end position="165"/>
    </location>
</feature>
<evidence type="ECO:0000256" key="1">
    <source>
        <dbReference type="SAM" id="MobiDB-lite"/>
    </source>
</evidence>
<feature type="compositionally biased region" description="Low complexity" evidence="1">
    <location>
        <begin position="197"/>
        <end position="218"/>
    </location>
</feature>
<gene>
    <name evidence="2" type="ORF">A4X13_0g6113</name>
</gene>
<feature type="compositionally biased region" description="Polar residues" evidence="1">
    <location>
        <begin position="219"/>
        <end position="237"/>
    </location>
</feature>
<protein>
    <submittedName>
        <fullName evidence="2">Uncharacterized protein</fullName>
    </submittedName>
</protein>
<feature type="region of interest" description="Disordered" evidence="1">
    <location>
        <begin position="76"/>
        <end position="238"/>
    </location>
</feature>
<dbReference type="Proteomes" id="UP000077521">
    <property type="component" value="Unassembled WGS sequence"/>
</dbReference>
<evidence type="ECO:0000313" key="2">
    <source>
        <dbReference type="EMBL" id="KAE8245046.1"/>
    </source>
</evidence>
<organism evidence="2 3">
    <name type="scientific">Tilletia indica</name>
    <dbReference type="NCBI Taxonomy" id="43049"/>
    <lineage>
        <taxon>Eukaryota</taxon>
        <taxon>Fungi</taxon>
        <taxon>Dikarya</taxon>
        <taxon>Basidiomycota</taxon>
        <taxon>Ustilaginomycotina</taxon>
        <taxon>Exobasidiomycetes</taxon>
        <taxon>Tilletiales</taxon>
        <taxon>Tilletiaceae</taxon>
        <taxon>Tilletia</taxon>
    </lineage>
</organism>
<evidence type="ECO:0000313" key="3">
    <source>
        <dbReference type="Proteomes" id="UP000077521"/>
    </source>
</evidence>
<keyword evidence="3" id="KW-1185">Reference proteome</keyword>
<dbReference type="AlphaFoldDB" id="A0A177T9U9"/>
<feature type="compositionally biased region" description="Low complexity" evidence="1">
    <location>
        <begin position="116"/>
        <end position="132"/>
    </location>
</feature>
<dbReference type="EMBL" id="LWDF02000543">
    <property type="protein sequence ID" value="KAE8245046.1"/>
    <property type="molecule type" value="Genomic_DNA"/>
</dbReference>
<proteinExistence type="predicted"/>
<reference evidence="2" key="1">
    <citation type="submission" date="2016-04" db="EMBL/GenBank/DDBJ databases">
        <authorList>
            <person name="Nguyen H.D."/>
            <person name="Samba Siva P."/>
            <person name="Cullis J."/>
            <person name="Levesque C.A."/>
            <person name="Hambleton S."/>
        </authorList>
    </citation>
    <scope>NUCLEOTIDE SEQUENCE</scope>
    <source>
        <strain evidence="2">DAOMC 236416</strain>
    </source>
</reference>
<accession>A0A177T9U9</accession>